<evidence type="ECO:0000313" key="2">
    <source>
        <dbReference type="EMBL" id="PZG03159.1"/>
    </source>
</evidence>
<keyword evidence="3" id="KW-1185">Reference proteome</keyword>
<dbReference type="Proteomes" id="UP000249304">
    <property type="component" value="Unassembled WGS sequence"/>
</dbReference>
<evidence type="ECO:0000256" key="1">
    <source>
        <dbReference type="SAM" id="MobiDB-lite"/>
    </source>
</evidence>
<comment type="caution">
    <text evidence="2">The sequence shown here is derived from an EMBL/GenBank/DDBJ whole genome shotgun (WGS) entry which is preliminary data.</text>
</comment>
<organism evidence="2 3">
    <name type="scientific">Nonomuraea aridisoli</name>
    <dbReference type="NCBI Taxonomy" id="2070368"/>
    <lineage>
        <taxon>Bacteria</taxon>
        <taxon>Bacillati</taxon>
        <taxon>Actinomycetota</taxon>
        <taxon>Actinomycetes</taxon>
        <taxon>Streptosporangiales</taxon>
        <taxon>Streptosporangiaceae</taxon>
        <taxon>Nonomuraea</taxon>
    </lineage>
</organism>
<feature type="region of interest" description="Disordered" evidence="1">
    <location>
        <begin position="24"/>
        <end position="43"/>
    </location>
</feature>
<dbReference type="EMBL" id="POUD01000449">
    <property type="protein sequence ID" value="PZG03159.1"/>
    <property type="molecule type" value="Genomic_DNA"/>
</dbReference>
<gene>
    <name evidence="2" type="ORF">C1J01_46440</name>
</gene>
<name>A0A2W2DGY3_9ACTN</name>
<proteinExistence type="predicted"/>
<evidence type="ECO:0000313" key="3">
    <source>
        <dbReference type="Proteomes" id="UP000249304"/>
    </source>
</evidence>
<accession>A0A2W2DGY3</accession>
<dbReference type="OrthoDB" id="4320824at2"/>
<sequence>MTFWAEEAQIMHWHAYRWTGAGADRDDEEERRPSSPEFRSSALPPMLTGDWLAKPASRIAAGFDDVEEAVAWLAAEYGKVRGALLHPEGVPLDERLANARDLLPRGVDVQWGEWLRGGRFVTIGVICCPNRHAAHPCPTGR</sequence>
<protein>
    <submittedName>
        <fullName evidence="2">Uncharacterized protein</fullName>
    </submittedName>
</protein>
<reference evidence="2 3" key="1">
    <citation type="submission" date="2018-01" db="EMBL/GenBank/DDBJ databases">
        <title>Draft genome sequence of Nonomuraea sp. KC333.</title>
        <authorList>
            <person name="Sahin N."/>
            <person name="Saygin H."/>
            <person name="Ay H."/>
        </authorList>
    </citation>
    <scope>NUCLEOTIDE SEQUENCE [LARGE SCALE GENOMIC DNA]</scope>
    <source>
        <strain evidence="2 3">KC333</strain>
    </source>
</reference>
<dbReference type="AlphaFoldDB" id="A0A2W2DGY3"/>
<dbReference type="RefSeq" id="WP_146616001.1">
    <property type="nucleotide sequence ID" value="NZ_POUD01000449.1"/>
</dbReference>